<accession>A0A7K0DGP5</accession>
<reference evidence="1 2" key="1">
    <citation type="submission" date="2019-10" db="EMBL/GenBank/DDBJ databases">
        <title>Nocardia macrotermitis sp. nov. and Nocardia aurantia sp. nov., isolated from the gut of fungus growing-termite Macrotermes natalensis.</title>
        <authorList>
            <person name="Benndorf R."/>
            <person name="Schwitalla J."/>
            <person name="Martin K."/>
            <person name="De Beer W."/>
            <person name="Kaster A.-K."/>
            <person name="Vollmers J."/>
            <person name="Poulsen M."/>
            <person name="Beemelmanns C."/>
        </authorList>
    </citation>
    <scope>NUCLEOTIDE SEQUENCE [LARGE SCALE GENOMIC DNA]</scope>
    <source>
        <strain evidence="1 2">RB56</strain>
    </source>
</reference>
<evidence type="ECO:0000313" key="2">
    <source>
        <dbReference type="Proteomes" id="UP000431401"/>
    </source>
</evidence>
<name>A0A7K0DGP5_9NOCA</name>
<dbReference type="Proteomes" id="UP000431401">
    <property type="component" value="Unassembled WGS sequence"/>
</dbReference>
<protein>
    <submittedName>
        <fullName evidence="1">Uncharacterized protein</fullName>
    </submittedName>
</protein>
<keyword evidence="2" id="KW-1185">Reference proteome</keyword>
<dbReference type="OrthoDB" id="4409301at2"/>
<gene>
    <name evidence="1" type="ORF">NRB56_04110</name>
</gene>
<dbReference type="AlphaFoldDB" id="A0A7K0DGP5"/>
<evidence type="ECO:0000313" key="1">
    <source>
        <dbReference type="EMBL" id="MQY24858.1"/>
    </source>
</evidence>
<dbReference type="RefSeq" id="WP_153338729.1">
    <property type="nucleotide sequence ID" value="NZ_WEGI01000001.1"/>
</dbReference>
<organism evidence="1 2">
    <name type="scientific">Nocardia aurantia</name>
    <dbReference type="NCBI Taxonomy" id="2585199"/>
    <lineage>
        <taxon>Bacteria</taxon>
        <taxon>Bacillati</taxon>
        <taxon>Actinomycetota</taxon>
        <taxon>Actinomycetes</taxon>
        <taxon>Mycobacteriales</taxon>
        <taxon>Nocardiaceae</taxon>
        <taxon>Nocardia</taxon>
    </lineage>
</organism>
<dbReference type="EMBL" id="WEGI01000001">
    <property type="protein sequence ID" value="MQY24858.1"/>
    <property type="molecule type" value="Genomic_DNA"/>
</dbReference>
<comment type="caution">
    <text evidence="1">The sequence shown here is derived from an EMBL/GenBank/DDBJ whole genome shotgun (WGS) entry which is preliminary data.</text>
</comment>
<proteinExistence type="predicted"/>
<sequence>MTSNIYYNTIHRDDADPRILQEQDLLNLVEYGGLGDWRPLLQALREAPYGLVATKLEKILDLVESVGAAEFFQIKLNHYRGIPLDHVVTVDKPERFWGI</sequence>